<protein>
    <submittedName>
        <fullName evidence="1">Uncharacterized protein</fullName>
    </submittedName>
</protein>
<accession>A0A7K3W6V9</accession>
<gene>
    <name evidence="1" type="ORF">GCU56_21605</name>
</gene>
<sequence>MTTRGSTDDGDRLRRCGAVRSPAVTPAACGDRVPLVPARADRPAGVPPRPAGPGVIEQLRQAAVYVETAAVLERRAGRADNPALAALLRERADVRRRTAERLRATLTGRTAPPVEGI</sequence>
<reference evidence="1 2" key="1">
    <citation type="submission" date="2020-02" db="EMBL/GenBank/DDBJ databases">
        <title>Geodermatophilus sabuli CPCC 205279 I12A-02694.</title>
        <authorList>
            <person name="Jiang Z."/>
        </authorList>
    </citation>
    <scope>NUCLEOTIDE SEQUENCE [LARGE SCALE GENOMIC DNA]</scope>
    <source>
        <strain evidence="1 2">I12A-02694</strain>
    </source>
</reference>
<organism evidence="1 2">
    <name type="scientific">Geodermatophilus sabuli</name>
    <dbReference type="NCBI Taxonomy" id="1564158"/>
    <lineage>
        <taxon>Bacteria</taxon>
        <taxon>Bacillati</taxon>
        <taxon>Actinomycetota</taxon>
        <taxon>Actinomycetes</taxon>
        <taxon>Geodermatophilales</taxon>
        <taxon>Geodermatophilaceae</taxon>
        <taxon>Geodermatophilus</taxon>
    </lineage>
</organism>
<name>A0A7K3W6V9_9ACTN</name>
<evidence type="ECO:0000313" key="1">
    <source>
        <dbReference type="EMBL" id="NEK60458.1"/>
    </source>
</evidence>
<dbReference type="Proteomes" id="UP000470246">
    <property type="component" value="Unassembled WGS sequence"/>
</dbReference>
<proteinExistence type="predicted"/>
<dbReference type="AlphaFoldDB" id="A0A7K3W6V9"/>
<evidence type="ECO:0000313" key="2">
    <source>
        <dbReference type="Proteomes" id="UP000470246"/>
    </source>
</evidence>
<dbReference type="EMBL" id="JAAGWF010000029">
    <property type="protein sequence ID" value="NEK60458.1"/>
    <property type="molecule type" value="Genomic_DNA"/>
</dbReference>
<keyword evidence="2" id="KW-1185">Reference proteome</keyword>
<comment type="caution">
    <text evidence="1">The sequence shown here is derived from an EMBL/GenBank/DDBJ whole genome shotgun (WGS) entry which is preliminary data.</text>
</comment>
<dbReference type="RefSeq" id="WP_163484172.1">
    <property type="nucleotide sequence ID" value="NZ_JAAGWF010000029.1"/>
</dbReference>